<evidence type="ECO:0000256" key="2">
    <source>
        <dbReference type="ARBA" id="ARBA00022771"/>
    </source>
</evidence>
<evidence type="ECO:0000313" key="7">
    <source>
        <dbReference type="EMBL" id="KXS95123.1"/>
    </source>
</evidence>
<dbReference type="SMART" id="SM00356">
    <property type="entry name" value="ZnF_C3H1"/>
    <property type="match status" value="1"/>
</dbReference>
<feature type="compositionally biased region" description="Pro residues" evidence="5">
    <location>
        <begin position="1"/>
        <end position="15"/>
    </location>
</feature>
<gene>
    <name evidence="7" type="ORF">AC578_2877</name>
</gene>
<feature type="compositionally biased region" description="Basic and acidic residues" evidence="5">
    <location>
        <begin position="384"/>
        <end position="394"/>
    </location>
</feature>
<feature type="compositionally biased region" description="Low complexity" evidence="5">
    <location>
        <begin position="410"/>
        <end position="422"/>
    </location>
</feature>
<organism evidence="7 8">
    <name type="scientific">Pseudocercospora eumusae</name>
    <dbReference type="NCBI Taxonomy" id="321146"/>
    <lineage>
        <taxon>Eukaryota</taxon>
        <taxon>Fungi</taxon>
        <taxon>Dikarya</taxon>
        <taxon>Ascomycota</taxon>
        <taxon>Pezizomycotina</taxon>
        <taxon>Dothideomycetes</taxon>
        <taxon>Dothideomycetidae</taxon>
        <taxon>Mycosphaerellales</taxon>
        <taxon>Mycosphaerellaceae</taxon>
        <taxon>Pseudocercospora</taxon>
    </lineage>
</organism>
<feature type="compositionally biased region" description="Low complexity" evidence="5">
    <location>
        <begin position="429"/>
        <end position="438"/>
    </location>
</feature>
<dbReference type="AlphaFoldDB" id="A0A139GY49"/>
<dbReference type="InterPro" id="IPR036855">
    <property type="entry name" value="Znf_CCCH_sf"/>
</dbReference>
<dbReference type="SUPFAM" id="SSF90229">
    <property type="entry name" value="CCCH zinc finger"/>
    <property type="match status" value="1"/>
</dbReference>
<dbReference type="GO" id="GO:0000492">
    <property type="term" value="P:box C/D snoRNP assembly"/>
    <property type="evidence" value="ECO:0007669"/>
    <property type="project" value="TreeGrafter"/>
</dbReference>
<dbReference type="PANTHER" id="PTHR13309:SF0">
    <property type="entry name" value="FMR1-INTERACTING PROTEIN NUFIP1"/>
    <property type="match status" value="1"/>
</dbReference>
<dbReference type="Pfam" id="PF10453">
    <property type="entry name" value="NUFIP1"/>
    <property type="match status" value="1"/>
</dbReference>
<reference evidence="7 8" key="1">
    <citation type="submission" date="2015-07" db="EMBL/GenBank/DDBJ databases">
        <title>Comparative genomics of the Sigatoka disease complex on banana suggests a link between parallel evolutionary changes in Pseudocercospora fijiensis and Pseudocercospora eumusae and increased virulence on the banana host.</title>
        <authorList>
            <person name="Chang T.-C."/>
            <person name="Salvucci A."/>
            <person name="Crous P.W."/>
            <person name="Stergiopoulos I."/>
        </authorList>
    </citation>
    <scope>NUCLEOTIDE SEQUENCE [LARGE SCALE GENOMIC DNA]</scope>
    <source>
        <strain evidence="7 8">CBS 114824</strain>
    </source>
</reference>
<evidence type="ECO:0000256" key="4">
    <source>
        <dbReference type="PROSITE-ProRule" id="PRU00723"/>
    </source>
</evidence>
<dbReference type="Pfam" id="PF00642">
    <property type="entry name" value="zf-CCCH"/>
    <property type="match status" value="1"/>
</dbReference>
<dbReference type="PROSITE" id="PS50103">
    <property type="entry name" value="ZF_C3H1"/>
    <property type="match status" value="1"/>
</dbReference>
<dbReference type="InterPro" id="IPR019496">
    <property type="entry name" value="NUFIP1_cons_dom"/>
</dbReference>
<feature type="region of interest" description="Disordered" evidence="5">
    <location>
        <begin position="1"/>
        <end position="215"/>
    </location>
</feature>
<dbReference type="EMBL" id="LFZN01000232">
    <property type="protein sequence ID" value="KXS95123.1"/>
    <property type="molecule type" value="Genomic_DNA"/>
</dbReference>
<evidence type="ECO:0000313" key="8">
    <source>
        <dbReference type="Proteomes" id="UP000070133"/>
    </source>
</evidence>
<feature type="compositionally biased region" description="Low complexity" evidence="5">
    <location>
        <begin position="16"/>
        <end position="32"/>
    </location>
</feature>
<evidence type="ECO:0000256" key="3">
    <source>
        <dbReference type="ARBA" id="ARBA00022833"/>
    </source>
</evidence>
<accession>A0A139GY49</accession>
<keyword evidence="8" id="KW-1185">Reference proteome</keyword>
<dbReference type="InterPro" id="IPR000571">
    <property type="entry name" value="Znf_CCCH"/>
</dbReference>
<keyword evidence="1 4" id="KW-0479">Metal-binding</keyword>
<dbReference type="GO" id="GO:0003723">
    <property type="term" value="F:RNA binding"/>
    <property type="evidence" value="ECO:0007669"/>
    <property type="project" value="InterPro"/>
</dbReference>
<evidence type="ECO:0000256" key="5">
    <source>
        <dbReference type="SAM" id="MobiDB-lite"/>
    </source>
</evidence>
<dbReference type="Gene3D" id="4.10.1000.10">
    <property type="entry name" value="Zinc finger, CCCH-type"/>
    <property type="match status" value="1"/>
</dbReference>
<evidence type="ECO:0000256" key="1">
    <source>
        <dbReference type="ARBA" id="ARBA00022723"/>
    </source>
</evidence>
<dbReference type="GO" id="GO:0005634">
    <property type="term" value="C:nucleus"/>
    <property type="evidence" value="ECO:0007669"/>
    <property type="project" value="TreeGrafter"/>
</dbReference>
<keyword evidence="3 4" id="KW-0862">Zinc</keyword>
<keyword evidence="2 4" id="KW-0863">Zinc-finger</keyword>
<dbReference type="GO" id="GO:0008270">
    <property type="term" value="F:zinc ion binding"/>
    <property type="evidence" value="ECO:0007669"/>
    <property type="project" value="UniProtKB-KW"/>
</dbReference>
<sequence length="538" mass="58850">MSGFQFPPPPPPPPTNNTQQVNQNYQSGASGNHRGRGRGRGGDRGGQRGGRGRGSNHRNGDHTPQTNAAHAINGSYVPQLQSGYPSRNRTFAFQNQTQSYHGPSTNAQAQQGHFGQRQHRDAQTNSSLSGPPRTFDGHKRKLDALRVNEPRKLAKNGPATAPSVPSFGTPVISLRPQENSRVQPQKRSLGLTPGDADPVYSSSGSDNEDGDVDEEKLYKALGEGLTFEHNGSITSLNNVADLAEWIKERKENFPASFRISEKEEKKRRIGAERKRLLAEAKAALRDRIVRQRPQKLNRKDGGRAPQNAGRETASQIQGPSQPEVDASKGSDTLGAGGASQSQQEADLSIQIYTAKEALADLPKPNLASTSPTNVLEAGMASARAEAEKFKKKLDETEEAIAPKPKDEDSSSISSTSSSSSSSSDDEPPETLTTKLPPLYNTKRKPCKFFSATGHCRDGDACRFKHELKPEAAKALKERRRDPYAPILDEPEKWSRLSIHQRLLEQEEEAEEKLALRVIKYLGKLGMFDQRDNGQASTT</sequence>
<feature type="compositionally biased region" description="Polar residues" evidence="5">
    <location>
        <begin position="76"/>
        <end position="113"/>
    </location>
</feature>
<proteinExistence type="predicted"/>
<protein>
    <recommendedName>
        <fullName evidence="6">C3H1-type domain-containing protein</fullName>
    </recommendedName>
</protein>
<dbReference type="Proteomes" id="UP000070133">
    <property type="component" value="Unassembled WGS sequence"/>
</dbReference>
<dbReference type="OrthoDB" id="5380854at2759"/>
<name>A0A139GY49_9PEZI</name>
<feature type="compositionally biased region" description="Basic and acidic residues" evidence="5">
    <location>
        <begin position="142"/>
        <end position="152"/>
    </location>
</feature>
<feature type="compositionally biased region" description="Polar residues" evidence="5">
    <location>
        <begin position="176"/>
        <end position="186"/>
    </location>
</feature>
<comment type="caution">
    <text evidence="7">The sequence shown here is derived from an EMBL/GenBank/DDBJ whole genome shotgun (WGS) entry which is preliminary data.</text>
</comment>
<dbReference type="PANTHER" id="PTHR13309">
    <property type="entry name" value="NUCLEAR FRAGILE X MENTAL RETARDATION PROTEIN INTERACTING PROTEIN 1"/>
    <property type="match status" value="1"/>
</dbReference>
<feature type="region of interest" description="Disordered" evidence="5">
    <location>
        <begin position="358"/>
        <end position="442"/>
    </location>
</feature>
<feature type="region of interest" description="Disordered" evidence="5">
    <location>
        <begin position="282"/>
        <end position="344"/>
    </location>
</feature>
<dbReference type="InterPro" id="IPR039136">
    <property type="entry name" value="NUFIP1-like"/>
</dbReference>
<feature type="zinc finger region" description="C3H1-type" evidence="4">
    <location>
        <begin position="440"/>
        <end position="468"/>
    </location>
</feature>
<feature type="domain" description="C3H1-type" evidence="6">
    <location>
        <begin position="440"/>
        <end position="468"/>
    </location>
</feature>
<evidence type="ECO:0000259" key="6">
    <source>
        <dbReference type="PROSITE" id="PS50103"/>
    </source>
</evidence>